<reference evidence="6 7" key="1">
    <citation type="submission" date="2018-01" db="EMBL/GenBank/DDBJ databases">
        <title>Genome sequence of a Cantenovulum-like bacteria.</title>
        <authorList>
            <person name="Tan W.R."/>
            <person name="Lau N.-S."/>
            <person name="Go F."/>
            <person name="Amirul A.-A.A."/>
        </authorList>
    </citation>
    <scope>NUCLEOTIDE SEQUENCE [LARGE SCALE GENOMIC DNA]</scope>
    <source>
        <strain evidence="6 7">CCB-QB4</strain>
    </source>
</reference>
<organism evidence="6 7">
    <name type="scientific">Saccharobesus litoralis</name>
    <dbReference type="NCBI Taxonomy" id="2172099"/>
    <lineage>
        <taxon>Bacteria</taxon>
        <taxon>Pseudomonadati</taxon>
        <taxon>Pseudomonadota</taxon>
        <taxon>Gammaproteobacteria</taxon>
        <taxon>Alteromonadales</taxon>
        <taxon>Alteromonadaceae</taxon>
        <taxon>Saccharobesus</taxon>
    </lineage>
</organism>
<dbReference type="SUPFAM" id="SSF51905">
    <property type="entry name" value="FAD/NAD(P)-binding domain"/>
    <property type="match status" value="1"/>
</dbReference>
<dbReference type="AlphaFoldDB" id="A0A2S0VM11"/>
<dbReference type="GO" id="GO:0051539">
    <property type="term" value="F:4 iron, 4 sulfur cluster binding"/>
    <property type="evidence" value="ECO:0007669"/>
    <property type="project" value="UniProtKB-KW"/>
</dbReference>
<evidence type="ECO:0000256" key="2">
    <source>
        <dbReference type="ARBA" id="ARBA00022723"/>
    </source>
</evidence>
<dbReference type="OrthoDB" id="9777740at2"/>
<evidence type="ECO:0000256" key="1">
    <source>
        <dbReference type="ARBA" id="ARBA00022485"/>
    </source>
</evidence>
<gene>
    <name evidence="6" type="ORF">C2869_01780</name>
</gene>
<protein>
    <submittedName>
        <fullName evidence="6">FAD-binding dehydrogenase</fullName>
    </submittedName>
</protein>
<evidence type="ECO:0000256" key="3">
    <source>
        <dbReference type="ARBA" id="ARBA00023002"/>
    </source>
</evidence>
<dbReference type="EMBL" id="CP026604">
    <property type="protein sequence ID" value="AWB65251.1"/>
    <property type="molecule type" value="Genomic_DNA"/>
</dbReference>
<proteinExistence type="predicted"/>
<dbReference type="GO" id="GO:0016491">
    <property type="term" value="F:oxidoreductase activity"/>
    <property type="evidence" value="ECO:0007669"/>
    <property type="project" value="UniProtKB-KW"/>
</dbReference>
<evidence type="ECO:0000256" key="4">
    <source>
        <dbReference type="ARBA" id="ARBA00023004"/>
    </source>
</evidence>
<evidence type="ECO:0000256" key="5">
    <source>
        <dbReference type="ARBA" id="ARBA00023014"/>
    </source>
</evidence>
<dbReference type="PANTHER" id="PTHR43498:SF1">
    <property type="entry name" value="COB--COM HETERODISULFIDE REDUCTASE IRON-SULFUR SUBUNIT A"/>
    <property type="match status" value="1"/>
</dbReference>
<dbReference type="InterPro" id="IPR036188">
    <property type="entry name" value="FAD/NAD-bd_sf"/>
</dbReference>
<dbReference type="PANTHER" id="PTHR43498">
    <property type="entry name" value="FERREDOXIN:COB-COM HETERODISULFIDE REDUCTASE SUBUNIT A"/>
    <property type="match status" value="1"/>
</dbReference>
<keyword evidence="1" id="KW-0004">4Fe-4S</keyword>
<dbReference type="Proteomes" id="UP000244441">
    <property type="component" value="Chromosome"/>
</dbReference>
<evidence type="ECO:0000313" key="7">
    <source>
        <dbReference type="Proteomes" id="UP000244441"/>
    </source>
</evidence>
<accession>A0A2S0VM11</accession>
<keyword evidence="4" id="KW-0408">Iron</keyword>
<dbReference type="InterPro" id="IPR039650">
    <property type="entry name" value="HdrA-like"/>
</dbReference>
<keyword evidence="7" id="KW-1185">Reference proteome</keyword>
<name>A0A2S0VM11_9ALTE</name>
<evidence type="ECO:0000313" key="6">
    <source>
        <dbReference type="EMBL" id="AWB65251.1"/>
    </source>
</evidence>
<keyword evidence="3" id="KW-0560">Oxidoreductase</keyword>
<keyword evidence="5" id="KW-0411">Iron-sulfur</keyword>
<keyword evidence="2" id="KW-0479">Metal-binding</keyword>
<dbReference type="KEGG" id="cate:C2869_01780"/>
<dbReference type="RefSeq" id="WP_108601328.1">
    <property type="nucleotide sequence ID" value="NZ_CP026604.1"/>
</dbReference>
<dbReference type="GO" id="GO:0046872">
    <property type="term" value="F:metal ion binding"/>
    <property type="evidence" value="ECO:0007669"/>
    <property type="project" value="UniProtKB-KW"/>
</dbReference>
<sequence length="761" mass="84241">MFKQSFSQVTRQNKVETINTDFVVAGGGLAGVCAAISAARAGSNVVLIQDRPVLGGNASSEVRLWALGATSHMGNNNRWSREGGVIDEIMLDNLRQNHQGNPLIFDAILLDKVKSEANITLLLNTAAYQVNKIDDHTIKSIDAFCSQNSTHYQVNASLFCDATGDGLVAFNAGAAFRIGAEAKHEFDEGLAPEEANDDLLGHTLFFYSKRADAPVEYKAPSFAYTQEEIGAIPRCKNLSETDSGCKFWWIEYGGVRDTIYETEDIKWELWKIVYGIWDYIKNSGEFEDVDDLTLEWIGTVPGKRESRRFEGEYMLTQRDIVEQTQFEDAISFGGWAIDIHPAEGVYSNKPACSQFHSKGVYQIPYRCFISRDIHNLYYAGRIISATHMAFGSTRVMITCAHGGQAVGEAAAMCKDLALLPKDILETSNMKTLQNRLNSKGHGLAGIELDLSTNIISNAKISASSTLEITRLPASDEWLNLAQPVAQLLPFNAGKAPTFSFIVNAEKATELTLELRVSDKAFNYTPEVVLKSQTLQLQAGEQSIEFDCSDVNIGEQYGFVTLLGNEAISVQTTDQLLTGTCSVFKKVHKAVSNTGKQEAPANSGIDEFEFWTPERRPKGQNLAMTVTPAIQAYSTESLTNGHLRPWLKANAWVADLTDEQPTLTVKWPTPQEISGIQLYFDTDTDHALETVLMVHPEKRMPYTVQNYRVKLADGSVIAEVTDNYQTINNVAFEKPISADTLIIEFEHPSQQVPASLFSIHCW</sequence>
<dbReference type="Gene3D" id="3.50.50.60">
    <property type="entry name" value="FAD/NAD(P)-binding domain"/>
    <property type="match status" value="1"/>
</dbReference>
<dbReference type="Pfam" id="PF12831">
    <property type="entry name" value="FAD_oxidored"/>
    <property type="match status" value="1"/>
</dbReference>